<dbReference type="RefSeq" id="WP_159809227.1">
    <property type="nucleotide sequence ID" value="NZ_BLJE01000004.1"/>
</dbReference>
<sequence>MSSNRLLKIFAICVSVIVAPLGAYAFEKVESKSEFVDAVAGKDLTIFAINVSVMPDGQIKGRAYGRPVSGQWQWRDGYFCRSLYWGSRDLGPNCQEVKLRGNKVRFTSDRGNGRYADLTVR</sequence>
<name>A0A6N6JM03_9RHOB</name>
<keyword evidence="2" id="KW-1185">Reference proteome</keyword>
<protein>
    <recommendedName>
        <fullName evidence="3">Dihydrodipicolinate reductase</fullName>
    </recommendedName>
</protein>
<dbReference type="EMBL" id="BLJE01000004">
    <property type="protein sequence ID" value="GFE66308.1"/>
    <property type="molecule type" value="Genomic_DNA"/>
</dbReference>
<evidence type="ECO:0000313" key="1">
    <source>
        <dbReference type="EMBL" id="GFE66308.1"/>
    </source>
</evidence>
<evidence type="ECO:0000313" key="2">
    <source>
        <dbReference type="Proteomes" id="UP000436822"/>
    </source>
</evidence>
<accession>A0A6N6JM03</accession>
<dbReference type="AlphaFoldDB" id="A0A6N6JM03"/>
<dbReference type="Proteomes" id="UP000436822">
    <property type="component" value="Unassembled WGS sequence"/>
</dbReference>
<organism evidence="1 2">
    <name type="scientific">Litoreibacter roseus</name>
    <dbReference type="NCBI Taxonomy" id="2601869"/>
    <lineage>
        <taxon>Bacteria</taxon>
        <taxon>Pseudomonadati</taxon>
        <taxon>Pseudomonadota</taxon>
        <taxon>Alphaproteobacteria</taxon>
        <taxon>Rhodobacterales</taxon>
        <taxon>Roseobacteraceae</taxon>
        <taxon>Litoreibacter</taxon>
    </lineage>
</organism>
<proteinExistence type="predicted"/>
<comment type="caution">
    <text evidence="1">The sequence shown here is derived from an EMBL/GenBank/DDBJ whole genome shotgun (WGS) entry which is preliminary data.</text>
</comment>
<gene>
    <name evidence="1" type="ORF">KIN_33820</name>
</gene>
<dbReference type="OrthoDB" id="7874348at2"/>
<evidence type="ECO:0008006" key="3">
    <source>
        <dbReference type="Google" id="ProtNLM"/>
    </source>
</evidence>
<reference evidence="1 2" key="1">
    <citation type="submission" date="2019-12" db="EMBL/GenBank/DDBJ databases">
        <title>Litoreibacter badius sp. nov., a novel bacteriochlorophyll a-containing bacterium in the genus Litoreibacter.</title>
        <authorList>
            <person name="Kanamuro M."/>
            <person name="Takabe Y."/>
            <person name="Mori K."/>
            <person name="Takaichi S."/>
            <person name="Hanada S."/>
        </authorList>
    </citation>
    <scope>NUCLEOTIDE SEQUENCE [LARGE SCALE GENOMIC DNA]</scope>
    <source>
        <strain evidence="1 2">K6</strain>
    </source>
</reference>